<dbReference type="PANTHER" id="PTHR43792:SF8">
    <property type="entry name" value="[RIBOSOMAL PROTEIN US5]-ALANINE N-ACETYLTRANSFERASE"/>
    <property type="match status" value="1"/>
</dbReference>
<accession>A0ABN0XMI9</accession>
<dbReference type="PANTHER" id="PTHR43792">
    <property type="entry name" value="GNAT FAMILY, PUTATIVE (AFU_ORTHOLOGUE AFUA_3G00765)-RELATED-RELATED"/>
    <property type="match status" value="1"/>
</dbReference>
<reference evidence="6 7" key="1">
    <citation type="journal article" date="2019" name="Int. J. Syst. Evol. Microbiol.">
        <title>The Global Catalogue of Microorganisms (GCM) 10K type strain sequencing project: providing services to taxonomists for standard genome sequencing and annotation.</title>
        <authorList>
            <consortium name="The Broad Institute Genomics Platform"/>
            <consortium name="The Broad Institute Genome Sequencing Center for Infectious Disease"/>
            <person name="Wu L."/>
            <person name="Ma J."/>
        </authorList>
    </citation>
    <scope>NUCLEOTIDE SEQUENCE [LARGE SCALE GENOMIC DNA]</scope>
    <source>
        <strain evidence="6 7">JCM 4565</strain>
    </source>
</reference>
<dbReference type="Proteomes" id="UP001500063">
    <property type="component" value="Unassembled WGS sequence"/>
</dbReference>
<name>A0ABN0XMI9_9ACTN</name>
<dbReference type="InterPro" id="IPR016181">
    <property type="entry name" value="Acyl_CoA_acyltransferase"/>
</dbReference>
<protein>
    <submittedName>
        <fullName evidence="6">GNAT family protein</fullName>
    </submittedName>
</protein>
<dbReference type="InterPro" id="IPR000182">
    <property type="entry name" value="GNAT_dom"/>
</dbReference>
<keyword evidence="1" id="KW-0808">Transferase</keyword>
<keyword evidence="7" id="KW-1185">Reference proteome</keyword>
<evidence type="ECO:0000256" key="3">
    <source>
        <dbReference type="ARBA" id="ARBA00038502"/>
    </source>
</evidence>
<feature type="compositionally biased region" description="Basic and acidic residues" evidence="4">
    <location>
        <begin position="17"/>
        <end position="26"/>
    </location>
</feature>
<evidence type="ECO:0000256" key="4">
    <source>
        <dbReference type="SAM" id="MobiDB-lite"/>
    </source>
</evidence>
<comment type="caution">
    <text evidence="6">The sequence shown here is derived from an EMBL/GenBank/DDBJ whole genome shotgun (WGS) entry which is preliminary data.</text>
</comment>
<evidence type="ECO:0000259" key="5">
    <source>
        <dbReference type="PROSITE" id="PS51186"/>
    </source>
</evidence>
<evidence type="ECO:0000313" key="7">
    <source>
        <dbReference type="Proteomes" id="UP001500063"/>
    </source>
</evidence>
<gene>
    <name evidence="6" type="ORF">GCM10010319_52500</name>
</gene>
<evidence type="ECO:0000256" key="2">
    <source>
        <dbReference type="ARBA" id="ARBA00023315"/>
    </source>
</evidence>
<dbReference type="Gene3D" id="3.40.630.30">
    <property type="match status" value="1"/>
</dbReference>
<comment type="similarity">
    <text evidence="3">Belongs to the acetyltransferase family. RimJ subfamily.</text>
</comment>
<evidence type="ECO:0000313" key="6">
    <source>
        <dbReference type="EMBL" id="GAA0368074.1"/>
    </source>
</evidence>
<feature type="domain" description="N-acetyltransferase" evidence="5">
    <location>
        <begin position="54"/>
        <end position="217"/>
    </location>
</feature>
<dbReference type="SUPFAM" id="SSF55729">
    <property type="entry name" value="Acyl-CoA N-acyltransferases (Nat)"/>
    <property type="match status" value="1"/>
</dbReference>
<dbReference type="EMBL" id="BAAABW010000026">
    <property type="protein sequence ID" value="GAA0368074.1"/>
    <property type="molecule type" value="Genomic_DNA"/>
</dbReference>
<organism evidence="6 7">
    <name type="scientific">Streptomyces blastmyceticus</name>
    <dbReference type="NCBI Taxonomy" id="68180"/>
    <lineage>
        <taxon>Bacteria</taxon>
        <taxon>Bacillati</taxon>
        <taxon>Actinomycetota</taxon>
        <taxon>Actinomycetes</taxon>
        <taxon>Kitasatosporales</taxon>
        <taxon>Streptomycetaceae</taxon>
        <taxon>Streptomyces</taxon>
    </lineage>
</organism>
<feature type="region of interest" description="Disordered" evidence="4">
    <location>
        <begin position="1"/>
        <end position="43"/>
    </location>
</feature>
<proteinExistence type="inferred from homology"/>
<dbReference type="InterPro" id="IPR051531">
    <property type="entry name" value="N-acetyltransferase"/>
</dbReference>
<sequence length="224" mass="23746">MELTVQAAAGHGAAEPSRQDPCRGRGDVGTGLYDENVSDPDHQQGSYLARGPHVAIRPLTHDDAAEFTALARASTQLHHPWLAMPTAYAAFTAYVDRIAERQSVSLLVCLPGSGGAIAGFININNIVRGGFQSGALGYGAFAPSAGRGHLGEGLGLVLRHAFGPLGLHRLEANIQPGNAASLALVKRHGFRLEGFSPGFLFIDGAWRDHERWAITADMIPDHQG</sequence>
<evidence type="ECO:0000256" key="1">
    <source>
        <dbReference type="ARBA" id="ARBA00022679"/>
    </source>
</evidence>
<dbReference type="PROSITE" id="PS51186">
    <property type="entry name" value="GNAT"/>
    <property type="match status" value="1"/>
</dbReference>
<dbReference type="Pfam" id="PF13302">
    <property type="entry name" value="Acetyltransf_3"/>
    <property type="match status" value="1"/>
</dbReference>
<keyword evidence="2" id="KW-0012">Acyltransferase</keyword>